<dbReference type="OrthoDB" id="187509at2759"/>
<reference evidence="2 3" key="1">
    <citation type="submission" date="2019-01" db="EMBL/GenBank/DDBJ databases">
        <title>Nuclear Genome Assembly of the Microalgal Biofuel strain Nannochloropsis salina CCMP1776.</title>
        <authorList>
            <person name="Hovde B."/>
        </authorList>
    </citation>
    <scope>NUCLEOTIDE SEQUENCE [LARGE SCALE GENOMIC DNA]</scope>
    <source>
        <strain evidence="2 3">CCMP1776</strain>
    </source>
</reference>
<evidence type="ECO:0000256" key="1">
    <source>
        <dbReference type="SAM" id="SignalP"/>
    </source>
</evidence>
<dbReference type="AlphaFoldDB" id="A0A4D9D575"/>
<sequence length="237" mass="25555">MITQNCPGPSGPRVAAALVIFCCFLASDFSPAPVTAFLLVSPAVPSLQKATGTPQNRLVSHLLPPSQLSSAPMTDGGTRTRSSIFPPPLMSFYGEQRRKLQEETEANQMEWAKHFNELIVTQGQELCVCGYEGYVRSGSKGAVAVYCDDEAEGEGGAEGQGGGLHTCSSLSFTTLEELLADPRMDDGVKAQLSERVTSYEPDSEVAVLFAYNGQVGLNVLRPQYPPKFLFETLRGKK</sequence>
<gene>
    <name evidence="2" type="ORF">NSK_004070</name>
</gene>
<proteinExistence type="predicted"/>
<dbReference type="Proteomes" id="UP000355283">
    <property type="component" value="Unassembled WGS sequence"/>
</dbReference>
<name>A0A4D9D575_9STRA</name>
<keyword evidence="3" id="KW-1185">Reference proteome</keyword>
<comment type="caution">
    <text evidence="2">The sequence shown here is derived from an EMBL/GenBank/DDBJ whole genome shotgun (WGS) entry which is preliminary data.</text>
</comment>
<evidence type="ECO:0000313" key="2">
    <source>
        <dbReference type="EMBL" id="TFJ84605.1"/>
    </source>
</evidence>
<feature type="signal peptide" evidence="1">
    <location>
        <begin position="1"/>
        <end position="36"/>
    </location>
</feature>
<keyword evidence="1" id="KW-0732">Signal</keyword>
<evidence type="ECO:0000313" key="3">
    <source>
        <dbReference type="Proteomes" id="UP000355283"/>
    </source>
</evidence>
<protein>
    <submittedName>
        <fullName evidence="2">Uncharacterized protein</fullName>
    </submittedName>
</protein>
<dbReference type="EMBL" id="SDOX01000018">
    <property type="protein sequence ID" value="TFJ84605.1"/>
    <property type="molecule type" value="Genomic_DNA"/>
</dbReference>
<organism evidence="2 3">
    <name type="scientific">Nannochloropsis salina CCMP1776</name>
    <dbReference type="NCBI Taxonomy" id="1027361"/>
    <lineage>
        <taxon>Eukaryota</taxon>
        <taxon>Sar</taxon>
        <taxon>Stramenopiles</taxon>
        <taxon>Ochrophyta</taxon>
        <taxon>Eustigmatophyceae</taxon>
        <taxon>Eustigmatales</taxon>
        <taxon>Monodopsidaceae</taxon>
        <taxon>Microchloropsis</taxon>
        <taxon>Microchloropsis salina</taxon>
    </lineage>
</organism>
<accession>A0A4D9D575</accession>
<feature type="chain" id="PRO_5020036909" evidence="1">
    <location>
        <begin position="37"/>
        <end position="237"/>
    </location>
</feature>